<proteinExistence type="predicted"/>
<evidence type="ECO:0000256" key="8">
    <source>
        <dbReference type="ARBA" id="ARBA00022833"/>
    </source>
</evidence>
<name>A0A5B6YNQ2_DAVIN</name>
<dbReference type="UniPathway" id="UPA00143"/>
<dbReference type="SUPFAM" id="SSF57850">
    <property type="entry name" value="RING/U-box"/>
    <property type="match status" value="1"/>
</dbReference>
<dbReference type="GO" id="GO:0008270">
    <property type="term" value="F:zinc ion binding"/>
    <property type="evidence" value="ECO:0007669"/>
    <property type="project" value="UniProtKB-KW"/>
</dbReference>
<comment type="subcellular location">
    <subcellularLocation>
        <location evidence="2">Endomembrane system</location>
    </subcellularLocation>
    <subcellularLocation>
        <location evidence="11">Endoplasmic reticulum membrane</location>
        <topology evidence="11">Single-pass type IV membrane protein</topology>
    </subcellularLocation>
</comment>
<dbReference type="InterPro" id="IPR018957">
    <property type="entry name" value="Znf_C3HC4_RING-type"/>
</dbReference>
<evidence type="ECO:0000256" key="4">
    <source>
        <dbReference type="ARBA" id="ARBA00022679"/>
    </source>
</evidence>
<keyword evidence="13" id="KW-0012">Acyltransferase</keyword>
<keyword evidence="5 11" id="KW-0479">Metal-binding</keyword>
<keyword evidence="9" id="KW-0472">Membrane</keyword>
<comment type="catalytic activity">
    <reaction evidence="1 11">
        <text>S-ubiquitinyl-[E2 ubiquitin-conjugating enzyme]-L-cysteine + [acceptor protein]-L-lysine = [E2 ubiquitin-conjugating enzyme]-L-cysteine + N(6)-ubiquitinyl-[acceptor protein]-L-lysine.</text>
        <dbReference type="EC" id="2.3.2.27"/>
    </reaction>
</comment>
<dbReference type="GO" id="GO:0016567">
    <property type="term" value="P:protein ubiquitination"/>
    <property type="evidence" value="ECO:0007669"/>
    <property type="project" value="UniProtKB-UniPathway"/>
</dbReference>
<dbReference type="PANTHER" id="PTHR12313">
    <property type="entry name" value="E3 UBIQUITIN-PROTEIN LIGASE RNF5-RELATED"/>
    <property type="match status" value="1"/>
</dbReference>
<gene>
    <name evidence="13" type="ORF">Din_002883</name>
</gene>
<organism evidence="13">
    <name type="scientific">Davidia involucrata</name>
    <name type="common">Dove tree</name>
    <dbReference type="NCBI Taxonomy" id="16924"/>
    <lineage>
        <taxon>Eukaryota</taxon>
        <taxon>Viridiplantae</taxon>
        <taxon>Streptophyta</taxon>
        <taxon>Embryophyta</taxon>
        <taxon>Tracheophyta</taxon>
        <taxon>Spermatophyta</taxon>
        <taxon>Magnoliopsida</taxon>
        <taxon>eudicotyledons</taxon>
        <taxon>Gunneridae</taxon>
        <taxon>Pentapetalae</taxon>
        <taxon>asterids</taxon>
        <taxon>Cornales</taxon>
        <taxon>Nyssaceae</taxon>
        <taxon>Davidia</taxon>
    </lineage>
</organism>
<protein>
    <recommendedName>
        <fullName evidence="11">E3 ubiquitin-protein ligase RMA</fullName>
        <ecNumber evidence="11">2.3.2.27</ecNumber>
    </recommendedName>
    <alternativeName>
        <fullName evidence="11">Protein RING membrane-anchor</fullName>
    </alternativeName>
    <alternativeName>
        <fullName evidence="11">RING-type E3 ubiquitin transferase RMA</fullName>
    </alternativeName>
</protein>
<evidence type="ECO:0000256" key="7">
    <source>
        <dbReference type="ARBA" id="ARBA00022786"/>
    </source>
</evidence>
<dbReference type="GO" id="GO:0006511">
    <property type="term" value="P:ubiquitin-dependent protein catabolic process"/>
    <property type="evidence" value="ECO:0007669"/>
    <property type="project" value="UniProtKB-UniRule"/>
</dbReference>
<dbReference type="GO" id="GO:0005789">
    <property type="term" value="C:endoplasmic reticulum membrane"/>
    <property type="evidence" value="ECO:0007669"/>
    <property type="project" value="UniProtKB-SubCell"/>
</dbReference>
<evidence type="ECO:0000256" key="1">
    <source>
        <dbReference type="ARBA" id="ARBA00000900"/>
    </source>
</evidence>
<dbReference type="InterPro" id="IPR017907">
    <property type="entry name" value="Znf_RING_CS"/>
</dbReference>
<dbReference type="GO" id="GO:0061630">
    <property type="term" value="F:ubiquitin protein ligase activity"/>
    <property type="evidence" value="ECO:0007669"/>
    <property type="project" value="UniProtKB-UniRule"/>
</dbReference>
<dbReference type="InterPro" id="IPR001841">
    <property type="entry name" value="Znf_RING"/>
</dbReference>
<evidence type="ECO:0000256" key="10">
    <source>
        <dbReference type="PROSITE-ProRule" id="PRU00175"/>
    </source>
</evidence>
<accession>A0A5B6YNQ2</accession>
<dbReference type="FunFam" id="3.30.40.10:FF:000795">
    <property type="entry name" value="E3 ubiquitin-protein ligase RMA1H1"/>
    <property type="match status" value="1"/>
</dbReference>
<keyword evidence="11" id="KW-0256">Endoplasmic reticulum</keyword>
<dbReference type="PROSITE" id="PS50089">
    <property type="entry name" value="ZF_RING_2"/>
    <property type="match status" value="1"/>
</dbReference>
<dbReference type="AlphaFoldDB" id="A0A5B6YNQ2"/>
<dbReference type="EC" id="2.3.2.27" evidence="11"/>
<evidence type="ECO:0000256" key="11">
    <source>
        <dbReference type="RuleBase" id="RU369090"/>
    </source>
</evidence>
<evidence type="ECO:0000256" key="3">
    <source>
        <dbReference type="ARBA" id="ARBA00004906"/>
    </source>
</evidence>
<dbReference type="PROSITE" id="PS00518">
    <property type="entry name" value="ZF_RING_1"/>
    <property type="match status" value="1"/>
</dbReference>
<comment type="function">
    <text evidence="11">E3 ubiquitin-protein ligase.</text>
</comment>
<dbReference type="EMBL" id="GHES01002883">
    <property type="protein sequence ID" value="MPA33442.1"/>
    <property type="molecule type" value="Transcribed_RNA"/>
</dbReference>
<keyword evidence="8 11" id="KW-0862">Zinc</keyword>
<keyword evidence="6 10" id="KW-0863">Zinc-finger</keyword>
<keyword evidence="4 11" id="KW-0808">Transferase</keyword>
<dbReference type="Pfam" id="PF00097">
    <property type="entry name" value="zf-C3HC4"/>
    <property type="match status" value="1"/>
</dbReference>
<dbReference type="CDD" id="cd16745">
    <property type="entry name" value="RING-HC_AtRMA-like"/>
    <property type="match status" value="1"/>
</dbReference>
<dbReference type="InterPro" id="IPR045103">
    <property type="entry name" value="RNF5/RNF185-like"/>
</dbReference>
<sequence length="262" mass="29488">MAFEQNFQESTAYFESVGDVSLKQKWKSNSAPTTASENLNGCFECNICLDSVHDPVVTLCGHLYCWPCIYKWLQVQSSSPESDKQPKCPVCKADISHSSLVPLYGRGTPPSESDAKRPQLDLVIPRRPPALGVHTLVTSMTSHPNQHLQPNPFQSQPQPFHHPQYFPHPPHPYGNYASMMQSNFGGTMMTNVFSPMVEMFGEMVFTRIFGNSYTSLFPDSNSYPVTGNGSPRMRRQEMQVDKSLSRVSVFLFCCFVLCLLLF</sequence>
<evidence type="ECO:0000256" key="9">
    <source>
        <dbReference type="ARBA" id="ARBA00023136"/>
    </source>
</evidence>
<keyword evidence="7 11" id="KW-0833">Ubl conjugation pathway</keyword>
<evidence type="ECO:0000256" key="2">
    <source>
        <dbReference type="ARBA" id="ARBA00004308"/>
    </source>
</evidence>
<reference evidence="13" key="1">
    <citation type="submission" date="2019-08" db="EMBL/GenBank/DDBJ databases">
        <title>Reference gene set and small RNA set construction with multiple tissues from Davidia involucrata Baill.</title>
        <authorList>
            <person name="Yang H."/>
            <person name="Zhou C."/>
            <person name="Li G."/>
            <person name="Wang J."/>
            <person name="Gao P."/>
            <person name="Wang M."/>
            <person name="Wang R."/>
            <person name="Zhao Y."/>
        </authorList>
    </citation>
    <scope>NUCLEOTIDE SEQUENCE</scope>
    <source>
        <tissue evidence="13">Mixed with DoveR01_LX</tissue>
    </source>
</reference>
<evidence type="ECO:0000256" key="5">
    <source>
        <dbReference type="ARBA" id="ARBA00022723"/>
    </source>
</evidence>
<dbReference type="InterPro" id="IPR013083">
    <property type="entry name" value="Znf_RING/FYVE/PHD"/>
</dbReference>
<evidence type="ECO:0000313" key="13">
    <source>
        <dbReference type="EMBL" id="MPA33442.1"/>
    </source>
</evidence>
<dbReference type="SMART" id="SM00184">
    <property type="entry name" value="RING"/>
    <property type="match status" value="1"/>
</dbReference>
<evidence type="ECO:0000259" key="12">
    <source>
        <dbReference type="PROSITE" id="PS50089"/>
    </source>
</evidence>
<comment type="pathway">
    <text evidence="3 11">Protein modification; protein ubiquitination.</text>
</comment>
<comment type="domain">
    <text evidence="11">The RING-type zinc finger domain is responsible for E3 ligase activity.</text>
</comment>
<feature type="domain" description="RING-type" evidence="12">
    <location>
        <begin position="45"/>
        <end position="92"/>
    </location>
</feature>
<dbReference type="Gene3D" id="3.30.40.10">
    <property type="entry name" value="Zinc/RING finger domain, C3HC4 (zinc finger)"/>
    <property type="match status" value="1"/>
</dbReference>
<evidence type="ECO:0000256" key="6">
    <source>
        <dbReference type="ARBA" id="ARBA00022771"/>
    </source>
</evidence>